<dbReference type="GO" id="GO:0046872">
    <property type="term" value="F:metal ion binding"/>
    <property type="evidence" value="ECO:0007669"/>
    <property type="project" value="UniProtKB-KW"/>
</dbReference>
<dbReference type="AlphaFoldDB" id="A0A166EPD4"/>
<dbReference type="EMBL" id="LWMW01000085">
    <property type="protein sequence ID" value="KZX16866.1"/>
    <property type="molecule type" value="Genomic_DNA"/>
</dbReference>
<comment type="similarity">
    <text evidence="1">Belongs to the metallo-dependent hydrolases superfamily.</text>
</comment>
<evidence type="ECO:0000313" key="2">
    <source>
        <dbReference type="EMBL" id="KZX16866.1"/>
    </source>
</evidence>
<protein>
    <submittedName>
        <fullName evidence="2">TatD related DNase</fullName>
    </submittedName>
</protein>
<dbReference type="STRING" id="47311.MBCUT_04960"/>
<dbReference type="SUPFAM" id="SSF51556">
    <property type="entry name" value="Metallo-dependent hydrolases"/>
    <property type="match status" value="1"/>
</dbReference>
<evidence type="ECO:0000256" key="1">
    <source>
        <dbReference type="PIRNR" id="PIRNR005295"/>
    </source>
</evidence>
<reference evidence="2 3" key="1">
    <citation type="submission" date="2016-04" db="EMBL/GenBank/DDBJ databases">
        <title>Genome sequence of Methanobrevibacter cuticularis DSM 11139.</title>
        <authorList>
            <person name="Poehlein A."/>
            <person name="Seedorf H."/>
            <person name="Daniel R."/>
        </authorList>
    </citation>
    <scope>NUCLEOTIDE SEQUENCE [LARGE SCALE GENOMIC DNA]</scope>
    <source>
        <strain evidence="2 3">DSM 11139</strain>
    </source>
</reference>
<accession>A0A166EPD4</accession>
<dbReference type="PANTHER" id="PTHR42658">
    <property type="entry name" value="HYDROLASE TATD"/>
    <property type="match status" value="1"/>
</dbReference>
<keyword evidence="1" id="KW-0378">Hydrolase</keyword>
<dbReference type="Gene3D" id="3.20.20.140">
    <property type="entry name" value="Metal-dependent hydrolases"/>
    <property type="match status" value="1"/>
</dbReference>
<dbReference type="InterPro" id="IPR012022">
    <property type="entry name" value="UCP005295"/>
</dbReference>
<sequence length="258" mass="29415">MNHAIIMMIDTHIHADARSSEDFDEMFISGIDKAITCSFYPYDLINEIVLLNHWERILNYDTQRAKKYGLELKVALGIHPSNIIKNYEGILNNLYEYISEDKIVAIGEIGLDSLTSEEIAIFKKQLVIADETKTKVIIHTPRNNKLNVLKKIKSIVLETMNPKLAVIDHINSAVIGEIIDDNFTMGLTVQPEKMEVDEAISILEMYGFENFLLNSDISNMPSDPLSVPKTIRTLEKQGIKREKIAKISFKNAEKFFKI</sequence>
<proteinExistence type="inferred from homology"/>
<dbReference type="Pfam" id="PF01026">
    <property type="entry name" value="TatD_DNase"/>
    <property type="match status" value="1"/>
</dbReference>
<dbReference type="Proteomes" id="UP000077275">
    <property type="component" value="Unassembled WGS sequence"/>
</dbReference>
<comment type="caution">
    <text evidence="2">The sequence shown here is derived from an EMBL/GenBank/DDBJ whole genome shotgun (WGS) entry which is preliminary data.</text>
</comment>
<keyword evidence="3" id="KW-1185">Reference proteome</keyword>
<dbReference type="InterPro" id="IPR001130">
    <property type="entry name" value="TatD-like"/>
</dbReference>
<dbReference type="PIRSF" id="PIRSF005295">
    <property type="entry name" value="UCP005295_TatD"/>
    <property type="match status" value="1"/>
</dbReference>
<dbReference type="PATRIC" id="fig|47311.3.peg.574"/>
<dbReference type="InterPro" id="IPR032466">
    <property type="entry name" value="Metal_Hydrolase"/>
</dbReference>
<organism evidence="2 3">
    <name type="scientific">Methanobrevibacter cuticularis</name>
    <dbReference type="NCBI Taxonomy" id="47311"/>
    <lineage>
        <taxon>Archaea</taxon>
        <taxon>Methanobacteriati</taxon>
        <taxon>Methanobacteriota</taxon>
        <taxon>Methanomada group</taxon>
        <taxon>Methanobacteria</taxon>
        <taxon>Methanobacteriales</taxon>
        <taxon>Methanobacteriaceae</taxon>
        <taxon>Methanobrevibacter</taxon>
    </lineage>
</organism>
<evidence type="ECO:0000313" key="3">
    <source>
        <dbReference type="Proteomes" id="UP000077275"/>
    </source>
</evidence>
<name>A0A166EPD4_9EURY</name>
<dbReference type="PANTHER" id="PTHR42658:SF1">
    <property type="entry name" value="HYDROLASE TATD"/>
    <property type="match status" value="1"/>
</dbReference>
<dbReference type="GO" id="GO:0016788">
    <property type="term" value="F:hydrolase activity, acting on ester bonds"/>
    <property type="evidence" value="ECO:0007669"/>
    <property type="project" value="UniProtKB-UniRule"/>
</dbReference>
<keyword evidence="1" id="KW-0479">Metal-binding</keyword>
<gene>
    <name evidence="2" type="ORF">MBCUT_04960</name>
</gene>